<dbReference type="Pfam" id="PF01864">
    <property type="entry name" value="CarS-like"/>
    <property type="match status" value="1"/>
</dbReference>
<keyword evidence="14" id="KW-1185">Reference proteome</keyword>
<evidence type="ECO:0000256" key="11">
    <source>
        <dbReference type="HAMAP-Rule" id="MF_01117"/>
    </source>
</evidence>
<evidence type="ECO:0000313" key="15">
    <source>
        <dbReference type="Proteomes" id="UP000325030"/>
    </source>
</evidence>
<dbReference type="PANTHER" id="PTHR39650:SF1">
    <property type="entry name" value="CDP-ARCHAEOL SYNTHASE"/>
    <property type="match status" value="1"/>
</dbReference>
<evidence type="ECO:0000313" key="13">
    <source>
        <dbReference type="EMBL" id="BBG26717.1"/>
    </source>
</evidence>
<dbReference type="InterPro" id="IPR032690">
    <property type="entry name" value="CarS"/>
</dbReference>
<evidence type="ECO:0000256" key="1">
    <source>
        <dbReference type="ARBA" id="ARBA00022475"/>
    </source>
</evidence>
<accession>A0A510E2M1</accession>
<dbReference type="EMBL" id="AP018930">
    <property type="protein sequence ID" value="BBG26717.1"/>
    <property type="molecule type" value="Genomic_DNA"/>
</dbReference>
<dbReference type="NCBIfam" id="NF003114">
    <property type="entry name" value="PRK04032.1"/>
    <property type="match status" value="1"/>
</dbReference>
<evidence type="ECO:0000256" key="3">
    <source>
        <dbReference type="ARBA" id="ARBA00022679"/>
    </source>
</evidence>
<evidence type="ECO:0000256" key="4">
    <source>
        <dbReference type="ARBA" id="ARBA00022692"/>
    </source>
</evidence>
<keyword evidence="6 11" id="KW-1133">Transmembrane helix</keyword>
<dbReference type="RefSeq" id="WP_054845620.1">
    <property type="nucleotide sequence ID" value="NZ_AP018929.1"/>
</dbReference>
<dbReference type="InterPro" id="IPR002726">
    <property type="entry name" value="CarS_archaea"/>
</dbReference>
<organism evidence="12 14">
    <name type="scientific">Sulfuracidifex tepidarius</name>
    <dbReference type="NCBI Taxonomy" id="1294262"/>
    <lineage>
        <taxon>Archaea</taxon>
        <taxon>Thermoproteota</taxon>
        <taxon>Thermoprotei</taxon>
        <taxon>Sulfolobales</taxon>
        <taxon>Sulfolobaceae</taxon>
        <taxon>Sulfuracidifex</taxon>
    </lineage>
</organism>
<evidence type="ECO:0000256" key="10">
    <source>
        <dbReference type="ARBA" id="ARBA00023264"/>
    </source>
</evidence>
<gene>
    <name evidence="11" type="primary">carS</name>
    <name evidence="12" type="ORF">IC006_1260</name>
    <name evidence="13" type="ORF">IC007_1235</name>
</gene>
<dbReference type="GO" id="GO:0046474">
    <property type="term" value="P:glycerophospholipid biosynthetic process"/>
    <property type="evidence" value="ECO:0007669"/>
    <property type="project" value="UniProtKB-UniRule"/>
</dbReference>
<comment type="function">
    <text evidence="11">Catalyzes the formation of CDP-2,3-bis-(O-geranylgeranyl)-sn-glycerol (CDP-archaeol) from 2,3-bis-(O-geranylgeranyl)-sn-glycerol 1-phosphate (DGGGP) and CTP. This reaction is the third ether-bond-formation step in the biosynthesis of archaeal membrane lipids.</text>
</comment>
<dbReference type="PANTHER" id="PTHR39650">
    <property type="entry name" value="CDP-ARCHAEOL SYNTHASE"/>
    <property type="match status" value="1"/>
</dbReference>
<protein>
    <recommendedName>
        <fullName evidence="11">CDP-archaeol synthase</fullName>
        <ecNumber evidence="11">2.7.7.67</ecNumber>
    </recommendedName>
    <alternativeName>
        <fullName evidence="11">CDP-2,3-bis-(O-geranylgeranyl)-sn-glycerol synthase</fullName>
    </alternativeName>
</protein>
<keyword evidence="8 11" id="KW-0472">Membrane</keyword>
<dbReference type="KEGG" id="step:IC006_1260"/>
<keyword evidence="5 11" id="KW-0460">Magnesium</keyword>
<reference evidence="15" key="1">
    <citation type="submission" date="2018-09" db="EMBL/GenBank/DDBJ databases">
        <title>Complete Genome Sequencing of Sulfolobus sp. JCM 16834.</title>
        <authorList>
            <person name="Kato S."/>
            <person name="Itoh T."/>
            <person name="Ohkuma M."/>
        </authorList>
    </citation>
    <scope>NUCLEOTIDE SEQUENCE [LARGE SCALE GENOMIC DNA]</scope>
    <source>
        <strain evidence="15">IC-007</strain>
    </source>
</reference>
<evidence type="ECO:0000256" key="6">
    <source>
        <dbReference type="ARBA" id="ARBA00022989"/>
    </source>
</evidence>
<keyword evidence="3 11" id="KW-0808">Transferase</keyword>
<evidence type="ECO:0000313" key="14">
    <source>
        <dbReference type="Proteomes" id="UP000322983"/>
    </source>
</evidence>
<keyword evidence="1 11" id="KW-1003">Cell membrane</keyword>
<accession>A0A510DUR6</accession>
<keyword evidence="7 11" id="KW-0443">Lipid metabolism</keyword>
<evidence type="ECO:0000256" key="2">
    <source>
        <dbReference type="ARBA" id="ARBA00022516"/>
    </source>
</evidence>
<comment type="subcellular location">
    <subcellularLocation>
        <location evidence="11">Cell membrane</location>
        <topology evidence="11">Multi-pass membrane protein</topology>
    </subcellularLocation>
</comment>
<feature type="transmembrane region" description="Helical" evidence="11">
    <location>
        <begin position="75"/>
        <end position="96"/>
    </location>
</feature>
<dbReference type="AlphaFoldDB" id="A0A510DUR6"/>
<dbReference type="STRING" id="1294262.GCA_001316085_01224"/>
<comment type="catalytic activity">
    <reaction evidence="11">
        <text>2,3-bis-O-(geranylgeranyl)-sn-glycerol 1-phosphate + CTP + H(+) = CDP-2,3-bis-O-(geranylgeranyl)-sn-glycerol + diphosphate</text>
        <dbReference type="Rhea" id="RHEA:25690"/>
        <dbReference type="ChEBI" id="CHEBI:15378"/>
        <dbReference type="ChEBI" id="CHEBI:33019"/>
        <dbReference type="ChEBI" id="CHEBI:37563"/>
        <dbReference type="ChEBI" id="CHEBI:58837"/>
        <dbReference type="ChEBI" id="CHEBI:58838"/>
        <dbReference type="EC" id="2.7.7.67"/>
    </reaction>
</comment>
<reference evidence="12 14" key="2">
    <citation type="journal article" date="2020" name="Int. J. Syst. Evol. Microbiol.">
        <title>Sulfuracidifex tepidarius gen. nov., sp. nov. and transfer of Sulfolobus metallicus Huber and Stetter 1992 to the genus Sulfuracidifex as Sulfuracidifex metallicus comb. nov.</title>
        <authorList>
            <person name="Itoh T."/>
            <person name="Miura T."/>
            <person name="Sakai H.D."/>
            <person name="Kato S."/>
            <person name="Ohkuma M."/>
            <person name="Takashina T."/>
        </authorList>
    </citation>
    <scope>NUCLEOTIDE SEQUENCE [LARGE SCALE GENOMIC DNA]</scope>
    <source>
        <strain evidence="12 14">IC-006</strain>
        <strain evidence="13">IC-007</strain>
    </source>
</reference>
<dbReference type="GO" id="GO:0005886">
    <property type="term" value="C:plasma membrane"/>
    <property type="evidence" value="ECO:0007669"/>
    <property type="project" value="UniProtKB-SubCell"/>
</dbReference>
<dbReference type="GeneID" id="41717578"/>
<dbReference type="EMBL" id="AP018929">
    <property type="protein sequence ID" value="BBG23962.1"/>
    <property type="molecule type" value="Genomic_DNA"/>
</dbReference>
<dbReference type="Proteomes" id="UP000325030">
    <property type="component" value="Chromosome"/>
</dbReference>
<evidence type="ECO:0000256" key="7">
    <source>
        <dbReference type="ARBA" id="ARBA00023098"/>
    </source>
</evidence>
<keyword evidence="4 11" id="KW-0812">Transmembrane</keyword>
<evidence type="ECO:0000313" key="12">
    <source>
        <dbReference type="EMBL" id="BBG23962.1"/>
    </source>
</evidence>
<keyword evidence="2 11" id="KW-0444">Lipid biosynthesis</keyword>
<dbReference type="Proteomes" id="UP000322983">
    <property type="component" value="Chromosome"/>
</dbReference>
<dbReference type="UniPathway" id="UPA00940"/>
<keyword evidence="9 11" id="KW-0594">Phospholipid biosynthesis</keyword>
<name>A0A510DUR6_9CREN</name>
<evidence type="ECO:0000256" key="9">
    <source>
        <dbReference type="ARBA" id="ARBA00023209"/>
    </source>
</evidence>
<comment type="pathway">
    <text evidence="11">Membrane lipid metabolism; glycerophospholipid metabolism.</text>
</comment>
<evidence type="ECO:0000256" key="5">
    <source>
        <dbReference type="ARBA" id="ARBA00022842"/>
    </source>
</evidence>
<dbReference type="HAMAP" id="MF_01117">
    <property type="entry name" value="CDP_archaeol_synth"/>
    <property type="match status" value="1"/>
</dbReference>
<comment type="cofactor">
    <cofactor evidence="11">
        <name>Mg(2+)</name>
        <dbReference type="ChEBI" id="CHEBI:18420"/>
    </cofactor>
</comment>
<dbReference type="EC" id="2.7.7.67" evidence="11"/>
<feature type="transmembrane region" description="Helical" evidence="11">
    <location>
        <begin position="108"/>
        <end position="127"/>
    </location>
</feature>
<dbReference type="GO" id="GO:0043338">
    <property type="term" value="F:CDP-2,3-bis-(O-geranylgeranyl)-sn-glycerol synthase activity"/>
    <property type="evidence" value="ECO:0007669"/>
    <property type="project" value="UniProtKB-EC"/>
</dbReference>
<keyword evidence="10 11" id="KW-1208">Phospholipid metabolism</keyword>
<sequence>MLISLLIGLVMYLPAFAANGGATFVRNGTPIDFHRNFTDGRRVFGDGKSFEGLLLSITFGTDVGIIISRFLGPHWIWIGFVESVFAMVGDMTGAFIKRRLNIPRGGRAWGLDQLDFVLGSTLALVILGEVPTLFQFAFVAFIAFLMHMATNYEAYRLKIKTVPW</sequence>
<evidence type="ECO:0000256" key="8">
    <source>
        <dbReference type="ARBA" id="ARBA00023136"/>
    </source>
</evidence>
<proteinExistence type="inferred from homology"/>
<comment type="similarity">
    <text evidence="11">Belongs to the CDP-archaeol synthase family.</text>
</comment>
<dbReference type="OrthoDB" id="45383at2157"/>